<dbReference type="Proteomes" id="UP001627154">
    <property type="component" value="Unassembled WGS sequence"/>
</dbReference>
<comment type="caution">
    <text evidence="1">The sequence shown here is derived from an EMBL/GenBank/DDBJ whole genome shotgun (WGS) entry which is preliminary data.</text>
</comment>
<organism evidence="1 2">
    <name type="scientific">Trichogramma kaykai</name>
    <dbReference type="NCBI Taxonomy" id="54128"/>
    <lineage>
        <taxon>Eukaryota</taxon>
        <taxon>Metazoa</taxon>
        <taxon>Ecdysozoa</taxon>
        <taxon>Arthropoda</taxon>
        <taxon>Hexapoda</taxon>
        <taxon>Insecta</taxon>
        <taxon>Pterygota</taxon>
        <taxon>Neoptera</taxon>
        <taxon>Endopterygota</taxon>
        <taxon>Hymenoptera</taxon>
        <taxon>Apocrita</taxon>
        <taxon>Proctotrupomorpha</taxon>
        <taxon>Chalcidoidea</taxon>
        <taxon>Trichogrammatidae</taxon>
        <taxon>Trichogramma</taxon>
    </lineage>
</organism>
<evidence type="ECO:0000313" key="1">
    <source>
        <dbReference type="EMBL" id="KAL3401813.1"/>
    </source>
</evidence>
<proteinExistence type="predicted"/>
<evidence type="ECO:0008006" key="3">
    <source>
        <dbReference type="Google" id="ProtNLM"/>
    </source>
</evidence>
<gene>
    <name evidence="1" type="ORF">TKK_005161</name>
</gene>
<dbReference type="EMBL" id="JBJJXI010000043">
    <property type="protein sequence ID" value="KAL3401813.1"/>
    <property type="molecule type" value="Genomic_DNA"/>
</dbReference>
<dbReference type="AlphaFoldDB" id="A0ABD2X8V1"/>
<protein>
    <recommendedName>
        <fullName evidence="3">Nucleic-acid-binding protein from mobile element jockey</fullName>
    </recommendedName>
</protein>
<name>A0ABD2X8V1_9HYME</name>
<accession>A0ABD2X8V1</accession>
<sequence>MDSVMLTFEGQALREEIKVFFVKSRVEPYISKPMQCYDCFRFGYTKKRCTKKELCIMCGEERHEELCKAATPKCVNCGKAHKSTDYQCEVYQLQVKINIVMAYDKIAFLEAKRLVLGASSNATAPVRSKENFPTLEHKEKQSMSQIVKSSTVKDNKGLNTRKVVSYKSDISENMNEEIQKTY</sequence>
<evidence type="ECO:0000313" key="2">
    <source>
        <dbReference type="Proteomes" id="UP001627154"/>
    </source>
</evidence>
<reference evidence="1 2" key="1">
    <citation type="journal article" date="2024" name="bioRxiv">
        <title>A reference genome for Trichogramma kaykai: A tiny desert-dwelling parasitoid wasp with competing sex-ratio distorters.</title>
        <authorList>
            <person name="Culotta J."/>
            <person name="Lindsey A.R."/>
        </authorList>
    </citation>
    <scope>NUCLEOTIDE SEQUENCE [LARGE SCALE GENOMIC DNA]</scope>
    <source>
        <strain evidence="1 2">KSX58</strain>
    </source>
</reference>
<keyword evidence="2" id="KW-1185">Reference proteome</keyword>